<dbReference type="RefSeq" id="WP_039290416.1">
    <property type="nucleotide sequence ID" value="NZ_CP007744.1"/>
</dbReference>
<evidence type="ECO:0000313" key="1">
    <source>
        <dbReference type="EMBL" id="AFH56840.1"/>
    </source>
</evidence>
<protein>
    <submittedName>
        <fullName evidence="1">TraE</fullName>
    </submittedName>
</protein>
<dbReference type="GeneID" id="57207730"/>
<gene>
    <name evidence="1" type="primary">traE</name>
    <name evidence="1" type="ORF">KCQ_12980</name>
</gene>
<organism evidence="1">
    <name type="scientific">Pectobacterium atrosepticum</name>
    <name type="common">Erwinia carotovora subsp. atroseptica</name>
    <dbReference type="NCBI Taxonomy" id="29471"/>
    <lineage>
        <taxon>Bacteria</taxon>
        <taxon>Pseudomonadati</taxon>
        <taxon>Pseudomonadota</taxon>
        <taxon>Gammaproteobacteria</taxon>
        <taxon>Enterobacterales</taxon>
        <taxon>Pectobacteriaceae</taxon>
        <taxon>Pectobacterium</taxon>
    </lineage>
</organism>
<dbReference type="PATRIC" id="fig|29471.24.peg.944"/>
<accession>M4GYS8</accession>
<dbReference type="AlphaFoldDB" id="M4GYS8"/>
<dbReference type="KEGG" id="pato:GZ59_09310"/>
<dbReference type="KEGG" id="patr:EV46_04610"/>
<reference evidence="1" key="1">
    <citation type="submission" date="2012-03" db="EMBL/GenBank/DDBJ databases">
        <title>First horizontally acquired island (HAI) in Pectobacterium atrosepticum type strain ICMP1526 encoding coronafacic acid (cfa) biosynthetic cluster.</title>
        <authorList>
            <person name="Panda P."/>
            <person name="Fiers M.W.E.J."/>
            <person name="Pitman A.R."/>
        </authorList>
    </citation>
    <scope>NUCLEOTIDE SEQUENCE</scope>
    <source>
        <strain evidence="1">ICMP1526</strain>
    </source>
</reference>
<sequence length="266" mass="30563">MNPTYTALIALLRSGEKAFPEDDGKYDGSNSQFSVRIKPESRAFLDMHAERMGVSKSTLYGIILEGVLSEARTSTADKMMGVYERFCLLMDAFGLSALQQAQLLAPFGISQGALSSAERTLDLLNPQVLHQLALWFEIDVQWLLCEKNYPMSNNYFFDNDFLNHDVLSDDIEVAYFRAVGNYEVTLAFTKEWKDIQGIIRIPIIKVYRVLKEWEVDCRPGEKTKSTRYLTYSQRQVESLTFGSVFPVMIVDKYQVEYQKHQDWRVG</sequence>
<proteinExistence type="predicted"/>
<name>M4GYS8_PECAT</name>
<dbReference type="EMBL" id="JQ771054">
    <property type="protein sequence ID" value="AFH56840.1"/>
    <property type="molecule type" value="Genomic_DNA"/>
</dbReference>